<gene>
    <name evidence="2" type="ORF">LTR36_005811</name>
</gene>
<organism evidence="2 3">
    <name type="scientific">Oleoguttula mirabilis</name>
    <dbReference type="NCBI Taxonomy" id="1507867"/>
    <lineage>
        <taxon>Eukaryota</taxon>
        <taxon>Fungi</taxon>
        <taxon>Dikarya</taxon>
        <taxon>Ascomycota</taxon>
        <taxon>Pezizomycotina</taxon>
        <taxon>Dothideomycetes</taxon>
        <taxon>Dothideomycetidae</taxon>
        <taxon>Mycosphaerellales</taxon>
        <taxon>Teratosphaeriaceae</taxon>
        <taxon>Oleoguttula</taxon>
    </lineage>
</organism>
<name>A0AAV9JFH9_9PEZI</name>
<accession>A0AAV9JFH9</accession>
<feature type="compositionally biased region" description="Polar residues" evidence="1">
    <location>
        <begin position="15"/>
        <end position="28"/>
    </location>
</feature>
<comment type="caution">
    <text evidence="2">The sequence shown here is derived from an EMBL/GenBank/DDBJ whole genome shotgun (WGS) entry which is preliminary data.</text>
</comment>
<feature type="compositionally biased region" description="Basic residues" evidence="1">
    <location>
        <begin position="230"/>
        <end position="247"/>
    </location>
</feature>
<evidence type="ECO:0000313" key="3">
    <source>
        <dbReference type="Proteomes" id="UP001324427"/>
    </source>
</evidence>
<evidence type="ECO:0000313" key="2">
    <source>
        <dbReference type="EMBL" id="KAK4543261.1"/>
    </source>
</evidence>
<sequence>MPNGHHANRHDANQYPRNAPQQLQQGYGQHNAYQQQLDALMYPSQYEEHSYSVRPAYQQQQTTPQVVINYHFYGGYQPQHIPTYQPEYQEHPTAQPRRNRQRPRKALPAPPAPNYLEYPGQASSPTASATNQTARSIPRDGPGFVVDGVRTSSAAKKGKGKAQLRELALPAVASAASAIEESDELATSGAASPMRPNAVVQDQADPVLNHSTDKVFDDETGLLIGLQHSIHAHAPKGKGRRRRPRKD</sequence>
<reference evidence="2 3" key="1">
    <citation type="submission" date="2021-11" db="EMBL/GenBank/DDBJ databases">
        <title>Black yeast isolated from Biological Soil Crust.</title>
        <authorList>
            <person name="Kurbessoian T."/>
        </authorList>
    </citation>
    <scope>NUCLEOTIDE SEQUENCE [LARGE SCALE GENOMIC DNA]</scope>
    <source>
        <strain evidence="2 3">CCFEE 5522</strain>
    </source>
</reference>
<protein>
    <submittedName>
        <fullName evidence="2">Uncharacterized protein</fullName>
    </submittedName>
</protein>
<proteinExistence type="predicted"/>
<dbReference type="AlphaFoldDB" id="A0AAV9JFH9"/>
<dbReference type="Proteomes" id="UP001324427">
    <property type="component" value="Unassembled WGS sequence"/>
</dbReference>
<feature type="region of interest" description="Disordered" evidence="1">
    <location>
        <begin position="1"/>
        <end position="28"/>
    </location>
</feature>
<feature type="region of interest" description="Disordered" evidence="1">
    <location>
        <begin position="90"/>
        <end position="148"/>
    </location>
</feature>
<dbReference type="EMBL" id="JAVFHQ010000034">
    <property type="protein sequence ID" value="KAK4543261.1"/>
    <property type="molecule type" value="Genomic_DNA"/>
</dbReference>
<keyword evidence="3" id="KW-1185">Reference proteome</keyword>
<evidence type="ECO:0000256" key="1">
    <source>
        <dbReference type="SAM" id="MobiDB-lite"/>
    </source>
</evidence>
<feature type="region of interest" description="Disordered" evidence="1">
    <location>
        <begin position="228"/>
        <end position="247"/>
    </location>
</feature>
<feature type="compositionally biased region" description="Polar residues" evidence="1">
    <location>
        <begin position="121"/>
        <end position="135"/>
    </location>
</feature>